<evidence type="ECO:0000313" key="3">
    <source>
        <dbReference type="Proteomes" id="UP000178175"/>
    </source>
</evidence>
<dbReference type="Proteomes" id="UP000178175">
    <property type="component" value="Unassembled WGS sequence"/>
</dbReference>
<dbReference type="InterPro" id="IPR001296">
    <property type="entry name" value="Glyco_trans_1"/>
</dbReference>
<gene>
    <name evidence="2" type="ORF">A3C70_03275</name>
</gene>
<dbReference type="Pfam" id="PF00534">
    <property type="entry name" value="Glycos_transf_1"/>
    <property type="match status" value="1"/>
</dbReference>
<comment type="caution">
    <text evidence="2">The sequence shown here is derived from an EMBL/GenBank/DDBJ whole genome shotgun (WGS) entry which is preliminary data.</text>
</comment>
<dbReference type="AlphaFoldDB" id="A0A1G2TEU6"/>
<reference evidence="2 3" key="1">
    <citation type="journal article" date="2016" name="Nat. Commun.">
        <title>Thousands of microbial genomes shed light on interconnected biogeochemical processes in an aquifer system.</title>
        <authorList>
            <person name="Anantharaman K."/>
            <person name="Brown C.T."/>
            <person name="Hug L.A."/>
            <person name="Sharon I."/>
            <person name="Castelle C.J."/>
            <person name="Probst A.J."/>
            <person name="Thomas B.C."/>
            <person name="Singh A."/>
            <person name="Wilkins M.J."/>
            <person name="Karaoz U."/>
            <person name="Brodie E.L."/>
            <person name="Williams K.H."/>
            <person name="Hubbard S.S."/>
            <person name="Banfield J.F."/>
        </authorList>
    </citation>
    <scope>NUCLEOTIDE SEQUENCE [LARGE SCALE GENOMIC DNA]</scope>
</reference>
<dbReference type="PANTHER" id="PTHR12526">
    <property type="entry name" value="GLYCOSYLTRANSFERASE"/>
    <property type="match status" value="1"/>
</dbReference>
<dbReference type="SUPFAM" id="SSF53756">
    <property type="entry name" value="UDP-Glycosyltransferase/glycogen phosphorylase"/>
    <property type="match status" value="1"/>
</dbReference>
<evidence type="ECO:0000259" key="1">
    <source>
        <dbReference type="Pfam" id="PF00534"/>
    </source>
</evidence>
<dbReference type="PANTHER" id="PTHR12526:SF630">
    <property type="entry name" value="GLYCOSYLTRANSFERASE"/>
    <property type="match status" value="1"/>
</dbReference>
<name>A0A1G2TEU6_9BACT</name>
<dbReference type="Gene3D" id="3.40.50.2000">
    <property type="entry name" value="Glycogen Phosphorylase B"/>
    <property type="match status" value="2"/>
</dbReference>
<protein>
    <recommendedName>
        <fullName evidence="1">Glycosyl transferase family 1 domain-containing protein</fullName>
    </recommendedName>
</protein>
<sequence length="371" mass="42175">MSERKKIVFAINNLGMGGAENMLVEQVRFMNKKLFDLCIVTILPNQSTNIFHKIPQEVKFIQFHFSSLFDLKELYKLWAFLRKEKIYAVVTSLFDANLLVRVAAILAKVPVILSSEVNVYEHKKRWQIIADKILARFTKKILVSSNDVLEFTSRQESIPKSRFTLNFNAIRLKLGEIKQERNKVLSKYVLPQEQIYIATAGSLTPQKGQIYLIDAVYQMKNEGVSGFKVLIFGKGMLKEELVSQVEKLGLTEEVRFMDIAPIEDIMAISDIFTLPSLWEGLSIALLEAMDAHCPIVATRVSGTNEALEDEKSALLVTPGVSSELAVAFKRMLDDGDLRKRLALNAKKRVEKFSIEKNVRVIENLILQSYAR</sequence>
<proteinExistence type="predicted"/>
<accession>A0A1G2TEU6</accession>
<organism evidence="2 3">
    <name type="scientific">Candidatus Zambryskibacteria bacterium RIFCSPHIGHO2_02_FULL_43_14</name>
    <dbReference type="NCBI Taxonomy" id="1802748"/>
    <lineage>
        <taxon>Bacteria</taxon>
        <taxon>Candidatus Zambryskiibacteriota</taxon>
    </lineage>
</organism>
<evidence type="ECO:0000313" key="2">
    <source>
        <dbReference type="EMBL" id="OHA95702.1"/>
    </source>
</evidence>
<dbReference type="EMBL" id="MHVR01000020">
    <property type="protein sequence ID" value="OHA95702.1"/>
    <property type="molecule type" value="Genomic_DNA"/>
</dbReference>
<dbReference type="GO" id="GO:0016757">
    <property type="term" value="F:glycosyltransferase activity"/>
    <property type="evidence" value="ECO:0007669"/>
    <property type="project" value="InterPro"/>
</dbReference>
<feature type="domain" description="Glycosyl transferase family 1" evidence="1">
    <location>
        <begin position="186"/>
        <end position="348"/>
    </location>
</feature>